<gene>
    <name evidence="2" type="ORF">V1286_002862</name>
</gene>
<evidence type="ECO:0000313" key="3">
    <source>
        <dbReference type="Proteomes" id="UP001364224"/>
    </source>
</evidence>
<dbReference type="Proteomes" id="UP001364224">
    <property type="component" value="Unassembled WGS sequence"/>
</dbReference>
<proteinExistence type="predicted"/>
<name>A0ABU8B9V8_9BRAD</name>
<keyword evidence="1" id="KW-0175">Coiled coil</keyword>
<keyword evidence="3" id="KW-1185">Reference proteome</keyword>
<organism evidence="2 3">
    <name type="scientific">Bradyrhizobium algeriense</name>
    <dbReference type="NCBI Taxonomy" id="634784"/>
    <lineage>
        <taxon>Bacteria</taxon>
        <taxon>Pseudomonadati</taxon>
        <taxon>Pseudomonadota</taxon>
        <taxon>Alphaproteobacteria</taxon>
        <taxon>Hyphomicrobiales</taxon>
        <taxon>Nitrobacteraceae</taxon>
        <taxon>Bradyrhizobium</taxon>
    </lineage>
</organism>
<reference evidence="2 3" key="1">
    <citation type="submission" date="2024-02" db="EMBL/GenBank/DDBJ databases">
        <title>Adaptive strategies in a cosmopolitan and abundant soil bacterium.</title>
        <authorList>
            <person name="Carini P."/>
        </authorList>
    </citation>
    <scope>NUCLEOTIDE SEQUENCE [LARGE SCALE GENOMIC DNA]</scope>
    <source>
        <strain evidence="2 3">AZCC 1608</strain>
    </source>
</reference>
<feature type="coiled-coil region" evidence="1">
    <location>
        <begin position="22"/>
        <end position="111"/>
    </location>
</feature>
<protein>
    <submittedName>
        <fullName evidence="2">Uncharacterized protein</fullName>
    </submittedName>
</protein>
<evidence type="ECO:0000256" key="1">
    <source>
        <dbReference type="SAM" id="Coils"/>
    </source>
</evidence>
<dbReference type="EMBL" id="JAZHRV010000001">
    <property type="protein sequence ID" value="MEH2555333.1"/>
    <property type="molecule type" value="Genomic_DNA"/>
</dbReference>
<evidence type="ECO:0000313" key="2">
    <source>
        <dbReference type="EMBL" id="MEH2555333.1"/>
    </source>
</evidence>
<accession>A0ABU8B9V8</accession>
<comment type="caution">
    <text evidence="2">The sequence shown here is derived from an EMBL/GenBank/DDBJ whole genome shotgun (WGS) entry which is preliminary data.</text>
</comment>
<sequence length="305" mass="33115">MRGGIAMAFFKRELFMRELGPIERFENALKEKLAARQKLAERLSVAESELAEKRTAAERLAVAGAANARLDRAEAAMRAVEDRTKTMRAELLEFDEQVASAERALADAKAQRDRDALADQIEAMAAAIERAAPGFDGGATALVEAVTKSAMSIPEATRFSSNVDAVRREVLAAADLICWELRSAAVRTRAGNANLASIALSEAEQPPSAEIDRQLIYTLHPLLWREGDEVRKVPAFALVGLPKALLPVALQHQHVDHLNARRVQTLMHLHGSAGLNGEPEHDDPQLVDLDALLAEETPSAQADVA</sequence>